<evidence type="ECO:0000313" key="2">
    <source>
        <dbReference type="Proteomes" id="UP001596422"/>
    </source>
</evidence>
<reference evidence="2" key="1">
    <citation type="journal article" date="2019" name="Int. J. Syst. Evol. Microbiol.">
        <title>The Global Catalogue of Microorganisms (GCM) 10K type strain sequencing project: providing services to taxonomists for standard genome sequencing and annotation.</title>
        <authorList>
            <consortium name="The Broad Institute Genomics Platform"/>
            <consortium name="The Broad Institute Genome Sequencing Center for Infectious Disease"/>
            <person name="Wu L."/>
            <person name="Ma J."/>
        </authorList>
    </citation>
    <scope>NUCLEOTIDE SEQUENCE [LARGE SCALE GENOMIC DNA]</scope>
    <source>
        <strain evidence="2">NBRC 111756</strain>
    </source>
</reference>
<organism evidence="1 2">
    <name type="scientific">Marinobacterium aestuariivivens</name>
    <dbReference type="NCBI Taxonomy" id="1698799"/>
    <lineage>
        <taxon>Bacteria</taxon>
        <taxon>Pseudomonadati</taxon>
        <taxon>Pseudomonadota</taxon>
        <taxon>Gammaproteobacteria</taxon>
        <taxon>Oceanospirillales</taxon>
        <taxon>Oceanospirillaceae</taxon>
        <taxon>Marinobacterium</taxon>
    </lineage>
</organism>
<evidence type="ECO:0000313" key="1">
    <source>
        <dbReference type="EMBL" id="MFC6670109.1"/>
    </source>
</evidence>
<dbReference type="Gene3D" id="3.90.79.10">
    <property type="entry name" value="Nucleoside Triphosphate Pyrophosphohydrolase"/>
    <property type="match status" value="1"/>
</dbReference>
<proteinExistence type="predicted"/>
<comment type="caution">
    <text evidence="1">The sequence shown here is derived from an EMBL/GenBank/DDBJ whole genome shotgun (WGS) entry which is preliminary data.</text>
</comment>
<sequence length="115" mass="13705">MGDSWKPEFGHDDFRVEKDETLFRGFFSLDHLTVTHRCFLGGEVTIERELYRRRDAVCVLPYDPVLDCLVLIEQFRVGTLDHPRSPGNWSWWPGWSRAARAVRMWRGARRSRRRI</sequence>
<dbReference type="InterPro" id="IPR015797">
    <property type="entry name" value="NUDIX_hydrolase-like_dom_sf"/>
</dbReference>
<keyword evidence="2" id="KW-1185">Reference proteome</keyword>
<accession>A0ABW1ZY34</accession>
<protein>
    <recommendedName>
        <fullName evidence="3">ADP-ribose diphosphatase</fullName>
    </recommendedName>
</protein>
<dbReference type="EMBL" id="JBHSWE010000001">
    <property type="protein sequence ID" value="MFC6670109.1"/>
    <property type="molecule type" value="Genomic_DNA"/>
</dbReference>
<dbReference type="RefSeq" id="WP_379908622.1">
    <property type="nucleotide sequence ID" value="NZ_JBHSWE010000001.1"/>
</dbReference>
<dbReference type="Proteomes" id="UP001596422">
    <property type="component" value="Unassembled WGS sequence"/>
</dbReference>
<gene>
    <name evidence="1" type="ORF">ACFQDL_08440</name>
</gene>
<name>A0ABW1ZY34_9GAMM</name>
<evidence type="ECO:0008006" key="3">
    <source>
        <dbReference type="Google" id="ProtNLM"/>
    </source>
</evidence>
<dbReference type="SUPFAM" id="SSF55811">
    <property type="entry name" value="Nudix"/>
    <property type="match status" value="1"/>
</dbReference>